<accession>V4Q840</accession>
<dbReference type="Gene3D" id="3.40.30.10">
    <property type="entry name" value="Glutaredoxin"/>
    <property type="match status" value="1"/>
</dbReference>
<dbReference type="CDD" id="cd03024">
    <property type="entry name" value="DsbA_FrnE"/>
    <property type="match status" value="1"/>
</dbReference>
<dbReference type="eggNOG" id="COG2761">
    <property type="taxonomic scope" value="Bacteria"/>
</dbReference>
<dbReference type="RefSeq" id="WP_018081492.1">
    <property type="nucleotide sequence ID" value="NZ_AQWM01000005.1"/>
</dbReference>
<dbReference type="Proteomes" id="UP000017837">
    <property type="component" value="Unassembled WGS sequence"/>
</dbReference>
<dbReference type="Pfam" id="PF01323">
    <property type="entry name" value="DSBA"/>
    <property type="match status" value="1"/>
</dbReference>
<dbReference type="EMBL" id="AWGB01000005">
    <property type="protein sequence ID" value="ESQ94015.1"/>
    <property type="molecule type" value="Genomic_DNA"/>
</dbReference>
<dbReference type="InterPro" id="IPR036249">
    <property type="entry name" value="Thioredoxin-like_sf"/>
</dbReference>
<feature type="domain" description="DSBA-like thioredoxin" evidence="1">
    <location>
        <begin position="3"/>
        <end position="199"/>
    </location>
</feature>
<dbReference type="STRING" id="1121022.GCA_000376105_01825"/>
<dbReference type="GO" id="GO:0016491">
    <property type="term" value="F:oxidoreductase activity"/>
    <property type="evidence" value="ECO:0007669"/>
    <property type="project" value="InterPro"/>
</dbReference>
<evidence type="ECO:0000259" key="1">
    <source>
        <dbReference type="Pfam" id="PF01323"/>
    </source>
</evidence>
<dbReference type="OrthoDB" id="9799122at2"/>
<comment type="caution">
    <text evidence="2">The sequence shown here is derived from an EMBL/GenBank/DDBJ whole genome shotgun (WGS) entry which is preliminary data.</text>
</comment>
<evidence type="ECO:0000313" key="2">
    <source>
        <dbReference type="EMBL" id="ESQ94015.1"/>
    </source>
</evidence>
<dbReference type="SUPFAM" id="SSF52833">
    <property type="entry name" value="Thioredoxin-like"/>
    <property type="match status" value="1"/>
</dbReference>
<sequence>MKIEIWSDVICPFCYIGKAELETALAQWGGEAEITHRAFRLSPGQSVIPTDQMLQHKYGMTPQQVSANLAQVEARAADAGLEFHLAGTLSGDTTDAHRLIALAQGRGKQAEAVAQLYRAYFTDGRNIFDRAVLHEIGADLGLMATDIDAAFTSSEIDMQIALDQRQAQAIGVRGVPFVVVDGKYAVSGAQPVQAFLQTLEAASAEAAKNPIIEGDACGIDGC</sequence>
<keyword evidence="3" id="KW-1185">Reference proteome</keyword>
<reference evidence="2 3" key="1">
    <citation type="journal article" date="2014" name="Nature">
        <title>Sequential evolution of bacterial morphology by co-option of a developmental regulator.</title>
        <authorList>
            <person name="Jiang C."/>
            <person name="Brown P.J."/>
            <person name="Ducret A."/>
            <person name="Brun Y.V."/>
        </authorList>
    </citation>
    <scope>NUCLEOTIDE SEQUENCE [LARGE SCALE GENOMIC DNA]</scope>
    <source>
        <strain evidence="2 3">DSM 16100</strain>
    </source>
</reference>
<dbReference type="AlphaFoldDB" id="V4Q840"/>
<dbReference type="PANTHER" id="PTHR13887:SF41">
    <property type="entry name" value="THIOREDOXIN SUPERFAMILY PROTEIN"/>
    <property type="match status" value="1"/>
</dbReference>
<dbReference type="InterPro" id="IPR001853">
    <property type="entry name" value="DSBA-like_thioredoxin_dom"/>
</dbReference>
<organism evidence="2 3">
    <name type="scientific">Asticcacaulis benevestitus DSM 16100 = ATCC BAA-896</name>
    <dbReference type="NCBI Taxonomy" id="1121022"/>
    <lineage>
        <taxon>Bacteria</taxon>
        <taxon>Pseudomonadati</taxon>
        <taxon>Pseudomonadota</taxon>
        <taxon>Alphaproteobacteria</taxon>
        <taxon>Caulobacterales</taxon>
        <taxon>Caulobacteraceae</taxon>
        <taxon>Asticcacaulis</taxon>
    </lineage>
</organism>
<dbReference type="PANTHER" id="PTHR13887">
    <property type="entry name" value="GLUTATHIONE S-TRANSFERASE KAPPA"/>
    <property type="match status" value="1"/>
</dbReference>
<gene>
    <name evidence="2" type="ORF">ABENE_02705</name>
</gene>
<proteinExistence type="predicted"/>
<name>V4Q840_9CAUL</name>
<protein>
    <recommendedName>
        <fullName evidence="1">DSBA-like thioredoxin domain-containing protein</fullName>
    </recommendedName>
</protein>
<dbReference type="PATRIC" id="fig|1121022.4.peg.536"/>
<evidence type="ECO:0000313" key="3">
    <source>
        <dbReference type="Proteomes" id="UP000017837"/>
    </source>
</evidence>